<reference evidence="2" key="2">
    <citation type="submission" date="2023-06" db="EMBL/GenBank/DDBJ databases">
        <authorList>
            <consortium name="Lawrence Berkeley National Laboratory"/>
            <person name="Haridas S."/>
            <person name="Hensen N."/>
            <person name="Bonometti L."/>
            <person name="Westerberg I."/>
            <person name="Brannstrom I.O."/>
            <person name="Guillou S."/>
            <person name="Cros-Aarteil S."/>
            <person name="Calhoun S."/>
            <person name="Kuo A."/>
            <person name="Mondo S."/>
            <person name="Pangilinan J."/>
            <person name="Riley R."/>
            <person name="Labutti K."/>
            <person name="Andreopoulos B."/>
            <person name="Lipzen A."/>
            <person name="Chen C."/>
            <person name="Yanf M."/>
            <person name="Daum C."/>
            <person name="Ng V."/>
            <person name="Clum A."/>
            <person name="Steindorff A."/>
            <person name="Ohm R."/>
            <person name="Martin F."/>
            <person name="Silar P."/>
            <person name="Natvig D."/>
            <person name="Lalanne C."/>
            <person name="Gautier V."/>
            <person name="Ament-Velasquez S.L."/>
            <person name="Kruys A."/>
            <person name="Hutchinson M.I."/>
            <person name="Powell A.J."/>
            <person name="Barry K."/>
            <person name="Miller A.N."/>
            <person name="Grigoriev I.V."/>
            <person name="Debuchy R."/>
            <person name="Gladieux P."/>
            <person name="Thoren M.H."/>
            <person name="Johannesson H."/>
        </authorList>
    </citation>
    <scope>NUCLEOTIDE SEQUENCE</scope>
    <source>
        <strain evidence="2">CBS 958.72</strain>
    </source>
</reference>
<evidence type="ECO:0000256" key="1">
    <source>
        <dbReference type="SAM" id="MobiDB-lite"/>
    </source>
</evidence>
<dbReference type="EMBL" id="JAULSN010000003">
    <property type="protein sequence ID" value="KAK3375843.1"/>
    <property type="molecule type" value="Genomic_DNA"/>
</dbReference>
<keyword evidence="3" id="KW-1185">Reference proteome</keyword>
<organism evidence="2 3">
    <name type="scientific">Lasiosphaeria ovina</name>
    <dbReference type="NCBI Taxonomy" id="92902"/>
    <lineage>
        <taxon>Eukaryota</taxon>
        <taxon>Fungi</taxon>
        <taxon>Dikarya</taxon>
        <taxon>Ascomycota</taxon>
        <taxon>Pezizomycotina</taxon>
        <taxon>Sordariomycetes</taxon>
        <taxon>Sordariomycetidae</taxon>
        <taxon>Sordariales</taxon>
        <taxon>Lasiosphaeriaceae</taxon>
        <taxon>Lasiosphaeria</taxon>
    </lineage>
</organism>
<comment type="caution">
    <text evidence="2">The sequence shown here is derived from an EMBL/GenBank/DDBJ whole genome shotgun (WGS) entry which is preliminary data.</text>
</comment>
<evidence type="ECO:0000313" key="3">
    <source>
        <dbReference type="Proteomes" id="UP001287356"/>
    </source>
</evidence>
<evidence type="ECO:0000313" key="2">
    <source>
        <dbReference type="EMBL" id="KAK3375843.1"/>
    </source>
</evidence>
<feature type="compositionally biased region" description="Basic and acidic residues" evidence="1">
    <location>
        <begin position="107"/>
        <end position="116"/>
    </location>
</feature>
<proteinExistence type="predicted"/>
<feature type="region of interest" description="Disordered" evidence="1">
    <location>
        <begin position="97"/>
        <end position="136"/>
    </location>
</feature>
<protein>
    <submittedName>
        <fullName evidence="2">Uncharacterized protein</fullName>
    </submittedName>
</protein>
<dbReference type="AlphaFoldDB" id="A0AAE0KFI9"/>
<dbReference type="Proteomes" id="UP001287356">
    <property type="component" value="Unassembled WGS sequence"/>
</dbReference>
<sequence length="251" mass="27035">MNGLTKGGQVSEVRTPRRECLTLHAGGAPLPGFESSSSSPSHCIVAENSFSHGSHVGVGMRMGVGEQSVIFFSFPFSSMTWILSFFVNGLDSLPSTQPIPSVPSPWDNKDKKGDKIRARKKKTERPAPAASQATQYSNRTLQRSIHHWQHAWAGLAASGSPDHTVPFFACLAASSLVCRPFGLQSNAVSLARLLGPKLLAHARSFPECLLTQVMKCKCGMLCDNGISDQSLFSPSFNIGGALHSINKRKVD</sequence>
<reference evidence="2" key="1">
    <citation type="journal article" date="2023" name="Mol. Phylogenet. Evol.">
        <title>Genome-scale phylogeny and comparative genomics of the fungal order Sordariales.</title>
        <authorList>
            <person name="Hensen N."/>
            <person name="Bonometti L."/>
            <person name="Westerberg I."/>
            <person name="Brannstrom I.O."/>
            <person name="Guillou S."/>
            <person name="Cros-Aarteil S."/>
            <person name="Calhoun S."/>
            <person name="Haridas S."/>
            <person name="Kuo A."/>
            <person name="Mondo S."/>
            <person name="Pangilinan J."/>
            <person name="Riley R."/>
            <person name="LaButti K."/>
            <person name="Andreopoulos B."/>
            <person name="Lipzen A."/>
            <person name="Chen C."/>
            <person name="Yan M."/>
            <person name="Daum C."/>
            <person name="Ng V."/>
            <person name="Clum A."/>
            <person name="Steindorff A."/>
            <person name="Ohm R.A."/>
            <person name="Martin F."/>
            <person name="Silar P."/>
            <person name="Natvig D.O."/>
            <person name="Lalanne C."/>
            <person name="Gautier V."/>
            <person name="Ament-Velasquez S.L."/>
            <person name="Kruys A."/>
            <person name="Hutchinson M.I."/>
            <person name="Powell A.J."/>
            <person name="Barry K."/>
            <person name="Miller A.N."/>
            <person name="Grigoriev I.V."/>
            <person name="Debuchy R."/>
            <person name="Gladieux P."/>
            <person name="Hiltunen Thoren M."/>
            <person name="Johannesson H."/>
        </authorList>
    </citation>
    <scope>NUCLEOTIDE SEQUENCE</scope>
    <source>
        <strain evidence="2">CBS 958.72</strain>
    </source>
</reference>
<gene>
    <name evidence="2" type="ORF">B0T24DRAFT_617147</name>
</gene>
<accession>A0AAE0KFI9</accession>
<name>A0AAE0KFI9_9PEZI</name>